<feature type="compositionally biased region" description="Basic and acidic residues" evidence="1">
    <location>
        <begin position="62"/>
        <end position="73"/>
    </location>
</feature>
<evidence type="ECO:0000313" key="3">
    <source>
        <dbReference type="Proteomes" id="UP000799439"/>
    </source>
</evidence>
<comment type="caution">
    <text evidence="2">The sequence shown here is derived from an EMBL/GenBank/DDBJ whole genome shotgun (WGS) entry which is preliminary data.</text>
</comment>
<feature type="compositionally biased region" description="Polar residues" evidence="1">
    <location>
        <begin position="194"/>
        <end position="207"/>
    </location>
</feature>
<keyword evidence="3" id="KW-1185">Reference proteome</keyword>
<feature type="compositionally biased region" description="Polar residues" evidence="1">
    <location>
        <begin position="436"/>
        <end position="460"/>
    </location>
</feature>
<dbReference type="EMBL" id="ML996086">
    <property type="protein sequence ID" value="KAF2152545.1"/>
    <property type="molecule type" value="Genomic_DNA"/>
</dbReference>
<protein>
    <submittedName>
        <fullName evidence="2">Uncharacterized protein</fullName>
    </submittedName>
</protein>
<feature type="compositionally biased region" description="Basic and acidic residues" evidence="1">
    <location>
        <begin position="94"/>
        <end position="111"/>
    </location>
</feature>
<sequence length="527" mass="57781">MPRRSKPEPKPILLPPSEVTGRVTRQGTHGRSSANYDMKLHPMDEVKRPVNWAKRNGLELPADRAPWRRRAVDTDDEEEDALSLISGEGSAPEPDSKLEEPPRFRLPDPKALRRSQRPAAQQYHDYRANVHPNDEQIPDHRGAERAHKRKAQSPATTTSSSKRNSSRKTFRESKRGRADVTPTSCRATSKRKPTTSVVISSEIADNQSELESDSELEHQDITDYAEVGSRIFDAVVIPREPAALNTTSESRADTPSVQDSGSMPSLIGGYDDTVAGAFENVDTPTSVTIPDENSDLTKQNEGYGASPQLMVNDTNGYEADVLRGLSPLPFKSPPIQHIGKDDERSVPSLDPGEPFWPAVEPTAEQLHLLQQLSQTGYPIPSTMFSSRKTSGRSLTPATPSPRDSASALEEESFVTPDQVPSSSAVALKTANALPPAQTSPLRSTRESTQPPSSSVESFSQPELYIPSIPQQGDGDEDTHDDTATVPTQLSSLSPYLRLTQRSPSDERYDAEPPSSNAYMGKYLMPQE</sequence>
<feature type="compositionally biased region" description="Polar residues" evidence="1">
    <location>
        <begin position="379"/>
        <end position="403"/>
    </location>
</feature>
<organism evidence="2 3">
    <name type="scientific">Myriangium duriaei CBS 260.36</name>
    <dbReference type="NCBI Taxonomy" id="1168546"/>
    <lineage>
        <taxon>Eukaryota</taxon>
        <taxon>Fungi</taxon>
        <taxon>Dikarya</taxon>
        <taxon>Ascomycota</taxon>
        <taxon>Pezizomycotina</taxon>
        <taxon>Dothideomycetes</taxon>
        <taxon>Dothideomycetidae</taxon>
        <taxon>Myriangiales</taxon>
        <taxon>Myriangiaceae</taxon>
        <taxon>Myriangium</taxon>
    </lineage>
</organism>
<dbReference type="AlphaFoldDB" id="A0A9P4J3F5"/>
<name>A0A9P4J3F5_9PEZI</name>
<feature type="compositionally biased region" description="Basic and acidic residues" evidence="1">
    <location>
        <begin position="169"/>
        <end position="178"/>
    </location>
</feature>
<feature type="region of interest" description="Disordered" evidence="1">
    <location>
        <begin position="379"/>
        <end position="527"/>
    </location>
</feature>
<accession>A0A9P4J3F5</accession>
<gene>
    <name evidence="2" type="ORF">K461DRAFT_278785</name>
</gene>
<feature type="compositionally biased region" description="Polar residues" evidence="1">
    <location>
        <begin position="23"/>
        <end position="35"/>
    </location>
</feature>
<reference evidence="2" key="1">
    <citation type="journal article" date="2020" name="Stud. Mycol.">
        <title>101 Dothideomycetes genomes: a test case for predicting lifestyles and emergence of pathogens.</title>
        <authorList>
            <person name="Haridas S."/>
            <person name="Albert R."/>
            <person name="Binder M."/>
            <person name="Bloem J."/>
            <person name="Labutti K."/>
            <person name="Salamov A."/>
            <person name="Andreopoulos B."/>
            <person name="Baker S."/>
            <person name="Barry K."/>
            <person name="Bills G."/>
            <person name="Bluhm B."/>
            <person name="Cannon C."/>
            <person name="Castanera R."/>
            <person name="Culley D."/>
            <person name="Daum C."/>
            <person name="Ezra D."/>
            <person name="Gonzalez J."/>
            <person name="Henrissat B."/>
            <person name="Kuo A."/>
            <person name="Liang C."/>
            <person name="Lipzen A."/>
            <person name="Lutzoni F."/>
            <person name="Magnuson J."/>
            <person name="Mondo S."/>
            <person name="Nolan M."/>
            <person name="Ohm R."/>
            <person name="Pangilinan J."/>
            <person name="Park H.-J."/>
            <person name="Ramirez L."/>
            <person name="Alfaro M."/>
            <person name="Sun H."/>
            <person name="Tritt A."/>
            <person name="Yoshinaga Y."/>
            <person name="Zwiers L.-H."/>
            <person name="Turgeon B."/>
            <person name="Goodwin S."/>
            <person name="Spatafora J."/>
            <person name="Crous P."/>
            <person name="Grigoriev I."/>
        </authorList>
    </citation>
    <scope>NUCLEOTIDE SEQUENCE</scope>
    <source>
        <strain evidence="2">CBS 260.36</strain>
    </source>
</reference>
<proteinExistence type="predicted"/>
<evidence type="ECO:0000313" key="2">
    <source>
        <dbReference type="EMBL" id="KAF2152545.1"/>
    </source>
</evidence>
<feature type="compositionally biased region" description="Polar residues" evidence="1">
    <location>
        <begin position="484"/>
        <end position="493"/>
    </location>
</feature>
<feature type="region of interest" description="Disordered" evidence="1">
    <location>
        <begin position="62"/>
        <end position="221"/>
    </location>
</feature>
<feature type="compositionally biased region" description="Basic and acidic residues" evidence="1">
    <location>
        <begin position="124"/>
        <end position="145"/>
    </location>
</feature>
<feature type="region of interest" description="Disordered" evidence="1">
    <location>
        <begin position="1"/>
        <end position="43"/>
    </location>
</feature>
<dbReference type="Proteomes" id="UP000799439">
    <property type="component" value="Unassembled WGS sequence"/>
</dbReference>
<dbReference type="OrthoDB" id="5430111at2759"/>
<evidence type="ECO:0000256" key="1">
    <source>
        <dbReference type="SAM" id="MobiDB-lite"/>
    </source>
</evidence>
<feature type="region of interest" description="Disordered" evidence="1">
    <location>
        <begin position="284"/>
        <end position="306"/>
    </location>
</feature>